<accession>A0AB37UY52</accession>
<proteinExistence type="predicted"/>
<name>A0AB37UY52_HELPX</name>
<comment type="caution">
    <text evidence="1">The sequence shown here is derived from an EMBL/GenBank/DDBJ whole genome shotgun (WGS) entry which is preliminary data.</text>
</comment>
<dbReference type="PROSITE" id="PS51257">
    <property type="entry name" value="PROKAR_LIPOPROTEIN"/>
    <property type="match status" value="1"/>
</dbReference>
<reference evidence="1 2" key="1">
    <citation type="submission" date="2018-10" db="EMBL/GenBank/DDBJ databases">
        <title>Genetic determinants and prediction of antibiotic resistance phenotypes in Helicobacter pylori.</title>
        <authorList>
            <person name="Wagner K."/>
        </authorList>
    </citation>
    <scope>NUCLEOTIDE SEQUENCE [LARGE SCALE GENOMIC DNA]</scope>
    <source>
        <strain evidence="1 2">ZH97</strain>
    </source>
</reference>
<protein>
    <submittedName>
        <fullName evidence="1">Urease-enhancing factor</fullName>
    </submittedName>
</protein>
<dbReference type="AlphaFoldDB" id="A0AB37UY52"/>
<dbReference type="RefSeq" id="WP_128038640.1">
    <property type="nucleotide sequence ID" value="NZ_RJHK01000016.1"/>
</dbReference>
<dbReference type="EMBL" id="RJHK01000016">
    <property type="protein sequence ID" value="RVZ33727.1"/>
    <property type="molecule type" value="Genomic_DNA"/>
</dbReference>
<sequence length="56" mass="6256">MKTIRNSVFIGASLLGGCTSVETYFDALHVACVKDIVIEEETHHTPKDFDSLYHTD</sequence>
<gene>
    <name evidence="1" type="ORF">EC547_06995</name>
</gene>
<dbReference type="Proteomes" id="UP000289024">
    <property type="component" value="Unassembled WGS sequence"/>
</dbReference>
<evidence type="ECO:0000313" key="2">
    <source>
        <dbReference type="Proteomes" id="UP000289024"/>
    </source>
</evidence>
<organism evidence="1 2">
    <name type="scientific">Helicobacter pylori</name>
    <name type="common">Campylobacter pylori</name>
    <dbReference type="NCBI Taxonomy" id="210"/>
    <lineage>
        <taxon>Bacteria</taxon>
        <taxon>Pseudomonadati</taxon>
        <taxon>Campylobacterota</taxon>
        <taxon>Epsilonproteobacteria</taxon>
        <taxon>Campylobacterales</taxon>
        <taxon>Helicobacteraceae</taxon>
        <taxon>Helicobacter</taxon>
    </lineage>
</organism>
<evidence type="ECO:0000313" key="1">
    <source>
        <dbReference type="EMBL" id="RVZ33727.1"/>
    </source>
</evidence>